<dbReference type="Proteomes" id="UP001319921">
    <property type="component" value="Chromosome"/>
</dbReference>
<evidence type="ECO:0000256" key="7">
    <source>
        <dbReference type="HAMAP-Rule" id="MF_00001"/>
    </source>
</evidence>
<comment type="pathway">
    <text evidence="1 7">Pyrimidine metabolism; UMP biosynthesis via de novo pathway; (S)-dihydroorotate from bicarbonate: step 2/3.</text>
</comment>
<feature type="binding site" evidence="7">
    <location>
        <position position="280"/>
    </location>
    <ligand>
        <name>carbamoyl phosphate</name>
        <dbReference type="ChEBI" id="CHEBI:58228"/>
    </ligand>
</feature>
<dbReference type="GO" id="GO:0004070">
    <property type="term" value="F:aspartate carbamoyltransferase activity"/>
    <property type="evidence" value="ECO:0007669"/>
    <property type="project" value="UniProtKB-UniRule"/>
</dbReference>
<evidence type="ECO:0000313" key="11">
    <source>
        <dbReference type="Proteomes" id="UP001319921"/>
    </source>
</evidence>
<proteinExistence type="inferred from homology"/>
<dbReference type="Gene3D" id="3.40.50.1370">
    <property type="entry name" value="Aspartate/ornithine carbamoyltransferase"/>
    <property type="match status" value="2"/>
</dbReference>
<evidence type="ECO:0000256" key="1">
    <source>
        <dbReference type="ARBA" id="ARBA00004852"/>
    </source>
</evidence>
<feature type="binding site" evidence="7">
    <location>
        <position position="70"/>
    </location>
    <ligand>
        <name>carbamoyl phosphate</name>
        <dbReference type="ChEBI" id="CHEBI:58228"/>
    </ligand>
</feature>
<keyword evidence="11" id="KW-1185">Reference proteome</keyword>
<feature type="binding site" evidence="7">
    <location>
        <position position="151"/>
    </location>
    <ligand>
        <name>carbamoyl phosphate</name>
        <dbReference type="ChEBI" id="CHEBI:58228"/>
    </ligand>
</feature>
<accession>A0AAQ4CNG5</accession>
<dbReference type="PROSITE" id="PS00097">
    <property type="entry name" value="CARBAMOYLTRANSFERASE"/>
    <property type="match status" value="1"/>
</dbReference>
<evidence type="ECO:0000256" key="2">
    <source>
        <dbReference type="ARBA" id="ARBA00008896"/>
    </source>
</evidence>
<gene>
    <name evidence="7" type="primary">pyrB</name>
    <name evidence="10" type="ORF">SACC_03630</name>
</gene>
<dbReference type="Pfam" id="PF00185">
    <property type="entry name" value="OTCace"/>
    <property type="match status" value="1"/>
</dbReference>
<dbReference type="AlphaFoldDB" id="A0AAQ4CNG5"/>
<evidence type="ECO:0000256" key="6">
    <source>
        <dbReference type="ARBA" id="ARBA00048859"/>
    </source>
</evidence>
<dbReference type="HAMAP" id="MF_00001">
    <property type="entry name" value="Asp_carb_tr"/>
    <property type="match status" value="1"/>
</dbReference>
<feature type="binding site" evidence="7">
    <location>
        <position position="148"/>
    </location>
    <ligand>
        <name>carbamoyl phosphate</name>
        <dbReference type="ChEBI" id="CHEBI:58228"/>
    </ligand>
</feature>
<dbReference type="InterPro" id="IPR006130">
    <property type="entry name" value="Asp/Orn_carbamoylTrfase"/>
</dbReference>
<comment type="catalytic activity">
    <reaction evidence="6 7">
        <text>carbamoyl phosphate + L-aspartate = N-carbamoyl-L-aspartate + phosphate + H(+)</text>
        <dbReference type="Rhea" id="RHEA:20013"/>
        <dbReference type="ChEBI" id="CHEBI:15378"/>
        <dbReference type="ChEBI" id="CHEBI:29991"/>
        <dbReference type="ChEBI" id="CHEBI:32814"/>
        <dbReference type="ChEBI" id="CHEBI:43474"/>
        <dbReference type="ChEBI" id="CHEBI:58228"/>
        <dbReference type="EC" id="2.1.3.2"/>
    </reaction>
</comment>
<organism evidence="10 11">
    <name type="scientific">Saccharolobus caldissimus</name>
    <dbReference type="NCBI Taxonomy" id="1702097"/>
    <lineage>
        <taxon>Archaea</taxon>
        <taxon>Thermoproteota</taxon>
        <taxon>Thermoprotei</taxon>
        <taxon>Sulfolobales</taxon>
        <taxon>Sulfolobaceae</taxon>
        <taxon>Saccharolobus</taxon>
    </lineage>
</organism>
<dbReference type="NCBIfam" id="NF002032">
    <property type="entry name" value="PRK00856.1"/>
    <property type="match status" value="1"/>
</dbReference>
<dbReference type="KEGG" id="scas:SACC_03630"/>
<evidence type="ECO:0000259" key="8">
    <source>
        <dbReference type="Pfam" id="PF00185"/>
    </source>
</evidence>
<evidence type="ECO:0000313" key="10">
    <source>
        <dbReference type="EMBL" id="BDB97346.1"/>
    </source>
</evidence>
<keyword evidence="4 7" id="KW-0665">Pyrimidine biosynthesis</keyword>
<reference evidence="10 11" key="1">
    <citation type="journal article" date="2022" name="Microbiol. Resour. Announc.">
        <title>Complete Genome Sequence of the Hyperthermophilic and Acidophilic Archaeon Saccharolobus caldissimus Strain HS-3T.</title>
        <authorList>
            <person name="Sakai H.D."/>
            <person name="Kurosawa N."/>
        </authorList>
    </citation>
    <scope>NUCLEOTIDE SEQUENCE [LARGE SCALE GENOMIC DNA]</scope>
    <source>
        <strain evidence="10 11">JCM32116</strain>
    </source>
</reference>
<evidence type="ECO:0000256" key="5">
    <source>
        <dbReference type="ARBA" id="ARBA00043884"/>
    </source>
</evidence>
<feature type="binding site" evidence="7">
    <location>
        <position position="181"/>
    </location>
    <ligand>
        <name>L-aspartate</name>
        <dbReference type="ChEBI" id="CHEBI:29991"/>
    </ligand>
</feature>
<dbReference type="InterPro" id="IPR006131">
    <property type="entry name" value="Asp_carbamoyltransf_Asp/Orn-bd"/>
</dbReference>
<dbReference type="NCBIfam" id="TIGR00670">
    <property type="entry name" value="asp_carb_tr"/>
    <property type="match status" value="1"/>
</dbReference>
<dbReference type="EC" id="2.1.3.2" evidence="7"/>
<dbReference type="InterPro" id="IPR006132">
    <property type="entry name" value="Asp/Orn_carbamoyltranf_P-bd"/>
</dbReference>
<dbReference type="PANTHER" id="PTHR45753:SF6">
    <property type="entry name" value="ASPARTATE CARBAMOYLTRANSFERASE"/>
    <property type="match status" value="1"/>
</dbReference>
<evidence type="ECO:0000256" key="3">
    <source>
        <dbReference type="ARBA" id="ARBA00022679"/>
    </source>
</evidence>
<keyword evidence="3 7" id="KW-0808">Transferase</keyword>
<protein>
    <recommendedName>
        <fullName evidence="7">Aspartate carbamoyltransferase</fullName>
        <ecNumber evidence="7">2.1.3.2</ecNumber>
    </recommendedName>
    <alternativeName>
        <fullName evidence="7">Aspartate transcarbamylase</fullName>
        <shortName evidence="7">ATCase</shortName>
    </alternativeName>
</protein>
<dbReference type="InterPro" id="IPR036901">
    <property type="entry name" value="Asp/Orn_carbamoylTrfase_sf"/>
</dbReference>
<dbReference type="GO" id="GO:0016597">
    <property type="term" value="F:amino acid binding"/>
    <property type="evidence" value="ECO:0007669"/>
    <property type="project" value="InterPro"/>
</dbReference>
<dbReference type="PANTHER" id="PTHR45753">
    <property type="entry name" value="ORNITHINE CARBAMOYLTRANSFERASE, MITOCHONDRIAL"/>
    <property type="match status" value="1"/>
</dbReference>
<feature type="binding site" evidence="7">
    <location>
        <position position="71"/>
    </location>
    <ligand>
        <name>carbamoyl phosphate</name>
        <dbReference type="ChEBI" id="CHEBI:58228"/>
    </ligand>
</feature>
<dbReference type="GO" id="GO:0044205">
    <property type="term" value="P:'de novo' UMP biosynthetic process"/>
    <property type="evidence" value="ECO:0007669"/>
    <property type="project" value="UniProtKB-UniRule"/>
</dbReference>
<dbReference type="GO" id="GO:0006520">
    <property type="term" value="P:amino acid metabolic process"/>
    <property type="evidence" value="ECO:0007669"/>
    <property type="project" value="InterPro"/>
</dbReference>
<dbReference type="Pfam" id="PF02729">
    <property type="entry name" value="OTCace_N"/>
    <property type="match status" value="1"/>
</dbReference>
<dbReference type="SUPFAM" id="SSF53671">
    <property type="entry name" value="Aspartate/ornithine carbamoyltransferase"/>
    <property type="match status" value="1"/>
</dbReference>
<feature type="domain" description="Aspartate/ornithine carbamoyltransferase carbamoyl-P binding" evidence="9">
    <location>
        <begin position="22"/>
        <end position="160"/>
    </location>
</feature>
<dbReference type="FunFam" id="3.40.50.1370:FF:000021">
    <property type="entry name" value="Aspartate carbamoyltransferase"/>
    <property type="match status" value="1"/>
</dbReference>
<feature type="binding site" evidence="7">
    <location>
        <position position="99"/>
    </location>
    <ligand>
        <name>L-aspartate</name>
        <dbReference type="ChEBI" id="CHEBI:29991"/>
    </ligand>
</feature>
<dbReference type="InterPro" id="IPR002082">
    <property type="entry name" value="Asp_carbamoyltransf"/>
</dbReference>
<comment type="function">
    <text evidence="5 7">Catalyzes the condensation of carbamoyl phosphate and aspartate to form carbamoyl aspartate and inorganic phosphate, the committed step in the de novo pyrimidine nucleotide biosynthesis pathway.</text>
</comment>
<comment type="similarity">
    <text evidence="2 7">Belongs to the aspartate/ornithine carbamoyltransferase superfamily. ATCase family.</text>
</comment>
<feature type="binding site" evidence="7">
    <location>
        <position position="279"/>
    </location>
    <ligand>
        <name>carbamoyl phosphate</name>
        <dbReference type="ChEBI" id="CHEBI:58228"/>
    </ligand>
</feature>
<feature type="binding site" evidence="7">
    <location>
        <position position="120"/>
    </location>
    <ligand>
        <name>carbamoyl phosphate</name>
        <dbReference type="ChEBI" id="CHEBI:58228"/>
    </ligand>
</feature>
<evidence type="ECO:0000259" key="9">
    <source>
        <dbReference type="Pfam" id="PF02729"/>
    </source>
</evidence>
<dbReference type="EMBL" id="AP025226">
    <property type="protein sequence ID" value="BDB97346.1"/>
    <property type="molecule type" value="Genomic_DNA"/>
</dbReference>
<dbReference type="PRINTS" id="PR00101">
    <property type="entry name" value="ATCASE"/>
</dbReference>
<name>A0AAQ4CNG5_9CREN</name>
<sequence>MSEKEFKYTSLITNNKGFVTLKHLISSFDLNRDEYISIFEYADKFSIVKSKLNYLQGKVISLAFFEPSTRTAQSFYTAGLKLGADVIGFTSEESTSIAKGENLADTIRMLNNYSDCIIMRHKYDGAALFASEISNVPIINAGDGKHEHPTQAIIDLYTVYKIFNEVDGITFGLLGDLKYARTVNSLLRALTRFKPKKVFLISPSQLKARREILDNLNYPVIETENPYDVIQEIDVLYVTRIQKERFVDEVEYEKVKESYIVDMKLVNMMKKDSIILHPLPRVNEIDRRVDKTPHAKYFYQASLAVPVRMALLYKFLYGE</sequence>
<feature type="domain" description="Aspartate/ornithine carbamoyltransferase Asp/Orn-binding" evidence="8">
    <location>
        <begin position="167"/>
        <end position="313"/>
    </location>
</feature>
<dbReference type="GO" id="GO:0006207">
    <property type="term" value="P:'de novo' pyrimidine nucleobase biosynthetic process"/>
    <property type="evidence" value="ECO:0007669"/>
    <property type="project" value="InterPro"/>
</dbReference>
<evidence type="ECO:0000256" key="4">
    <source>
        <dbReference type="ARBA" id="ARBA00022975"/>
    </source>
</evidence>
<feature type="binding site" evidence="7">
    <location>
        <position position="240"/>
    </location>
    <ligand>
        <name>L-aspartate</name>
        <dbReference type="ChEBI" id="CHEBI:29991"/>
    </ligand>
</feature>
<dbReference type="PRINTS" id="PR00100">
    <property type="entry name" value="AOTCASE"/>
</dbReference>
<comment type="subunit">
    <text evidence="7">Heterooligomer of catalytic and regulatory chains.</text>
</comment>